<dbReference type="Gene3D" id="3.90.950.20">
    <property type="entry name" value="CinA-like"/>
    <property type="match status" value="1"/>
</dbReference>
<evidence type="ECO:0000313" key="2">
    <source>
        <dbReference type="EMBL" id="MDH0563212.1"/>
    </source>
</evidence>
<dbReference type="Pfam" id="PF02464">
    <property type="entry name" value="CinA"/>
    <property type="match status" value="1"/>
</dbReference>
<organism evidence="2 3">
    <name type="scientific">Acinetobacter courvalinii</name>
    <dbReference type="NCBI Taxonomy" id="280147"/>
    <lineage>
        <taxon>Bacteria</taxon>
        <taxon>Pseudomonadati</taxon>
        <taxon>Pseudomonadota</taxon>
        <taxon>Gammaproteobacteria</taxon>
        <taxon>Moraxellales</taxon>
        <taxon>Moraxellaceae</taxon>
        <taxon>Acinetobacter</taxon>
    </lineage>
</organism>
<accession>A0AA42LE78</accession>
<dbReference type="RefSeq" id="WP_279694766.1">
    <property type="nucleotide sequence ID" value="NZ_JAOEEO010000001.1"/>
</dbReference>
<name>A0AA42LE78_9GAMM</name>
<dbReference type="SUPFAM" id="SSF142433">
    <property type="entry name" value="CinA-like"/>
    <property type="match status" value="1"/>
</dbReference>
<dbReference type="EMBL" id="JAOEEO010000001">
    <property type="protein sequence ID" value="MDH0563212.1"/>
    <property type="molecule type" value="Genomic_DNA"/>
</dbReference>
<sequence>MFKKSCELLAQKKLSIFFLESASAGYLSYQFSLSPFSGDILSGSLVCYDLKVKEKILKISPAMIKKYSAESSEVTEEMINKGRHIFKSDIYISCTGLLKPGGSETKQKPVGTFFYCINYKNKNYNFRNLYKGSPEKKLERLLKDICTNLVKIIKKKDI</sequence>
<proteinExistence type="predicted"/>
<dbReference type="InterPro" id="IPR036653">
    <property type="entry name" value="CinA-like_C"/>
</dbReference>
<feature type="domain" description="CinA C-terminal" evidence="1">
    <location>
        <begin position="4"/>
        <end position="137"/>
    </location>
</feature>
<reference evidence="2" key="1">
    <citation type="submission" date="2022-09" db="EMBL/GenBank/DDBJ databases">
        <title>Intensive care unit water sources are persistently colonized with multi-drug resistant bacteria and are the site of extensive horizontal gene transfer of antibiotic resistance genes.</title>
        <authorList>
            <person name="Diorio-Toth L."/>
        </authorList>
    </citation>
    <scope>NUCLEOTIDE SEQUENCE</scope>
    <source>
        <strain evidence="2">GD04005</strain>
    </source>
</reference>
<dbReference type="Proteomes" id="UP001159329">
    <property type="component" value="Unassembled WGS sequence"/>
</dbReference>
<comment type="caution">
    <text evidence="2">The sequence shown here is derived from an EMBL/GenBank/DDBJ whole genome shotgun (WGS) entry which is preliminary data.</text>
</comment>
<evidence type="ECO:0000259" key="1">
    <source>
        <dbReference type="Pfam" id="PF02464"/>
    </source>
</evidence>
<gene>
    <name evidence="2" type="ORF">N7644_05860</name>
</gene>
<evidence type="ECO:0000313" key="3">
    <source>
        <dbReference type="Proteomes" id="UP001159329"/>
    </source>
</evidence>
<dbReference type="InterPro" id="IPR008136">
    <property type="entry name" value="CinA_C"/>
</dbReference>
<protein>
    <submittedName>
        <fullName evidence="2">CinA family protein</fullName>
    </submittedName>
</protein>
<dbReference type="AlphaFoldDB" id="A0AA42LE78"/>